<reference evidence="1" key="2">
    <citation type="submission" date="2023-04" db="EMBL/GenBank/DDBJ databases">
        <authorList>
            <person name="Bu L."/>
            <person name="Lu L."/>
            <person name="Laidemitt M.R."/>
            <person name="Zhang S.M."/>
            <person name="Mutuku M."/>
            <person name="Mkoji G."/>
            <person name="Steinauer M."/>
            <person name="Loker E.S."/>
        </authorList>
    </citation>
    <scope>NUCLEOTIDE SEQUENCE</scope>
    <source>
        <strain evidence="1">KasaAsao</strain>
        <tissue evidence="1">Whole Snail</tissue>
    </source>
</reference>
<reference evidence="1" key="1">
    <citation type="journal article" date="2023" name="PLoS Negl. Trop. Dis.">
        <title>A genome sequence for Biomphalaria pfeifferi, the major vector snail for the human-infecting parasite Schistosoma mansoni.</title>
        <authorList>
            <person name="Bu L."/>
            <person name="Lu L."/>
            <person name="Laidemitt M.R."/>
            <person name="Zhang S.M."/>
            <person name="Mutuku M."/>
            <person name="Mkoji G."/>
            <person name="Steinauer M."/>
            <person name="Loker E.S."/>
        </authorList>
    </citation>
    <scope>NUCLEOTIDE SEQUENCE</scope>
    <source>
        <strain evidence="1">KasaAsao</strain>
    </source>
</reference>
<proteinExistence type="predicted"/>
<evidence type="ECO:0000313" key="1">
    <source>
        <dbReference type="EMBL" id="KAK0070067.1"/>
    </source>
</evidence>
<keyword evidence="2" id="KW-1185">Reference proteome</keyword>
<dbReference type="GO" id="GO:0009235">
    <property type="term" value="P:cobalamin metabolic process"/>
    <property type="evidence" value="ECO:0007669"/>
    <property type="project" value="InterPro"/>
</dbReference>
<dbReference type="Pfam" id="PF10229">
    <property type="entry name" value="MMADHC"/>
    <property type="match status" value="1"/>
</dbReference>
<comment type="caution">
    <text evidence="1">The sequence shown here is derived from an EMBL/GenBank/DDBJ whole genome shotgun (WGS) entry which is preliminary data.</text>
</comment>
<dbReference type="PANTHER" id="PTHR13192">
    <property type="entry name" value="MY011 PROTEIN"/>
    <property type="match status" value="1"/>
</dbReference>
<protein>
    <submittedName>
        <fullName evidence="1">Methylmalonic aciduria and homocystinuria type D mitochondrial</fullName>
    </submittedName>
</protein>
<gene>
    <name evidence="1" type="ORF">Bpfe_000050</name>
</gene>
<name>A0AAD8FM47_BIOPF</name>
<dbReference type="EMBL" id="JASAOG010000001">
    <property type="protein sequence ID" value="KAK0070067.1"/>
    <property type="molecule type" value="Genomic_DNA"/>
</dbReference>
<dbReference type="PANTHER" id="PTHR13192:SF3">
    <property type="entry name" value="COBALAMIN TRAFFICKING PROTEIN CBLD"/>
    <property type="match status" value="1"/>
</dbReference>
<dbReference type="Proteomes" id="UP001233172">
    <property type="component" value="Unassembled WGS sequence"/>
</dbReference>
<organism evidence="1 2">
    <name type="scientific">Biomphalaria pfeifferi</name>
    <name type="common">Bloodfluke planorb</name>
    <name type="synonym">Freshwater snail</name>
    <dbReference type="NCBI Taxonomy" id="112525"/>
    <lineage>
        <taxon>Eukaryota</taxon>
        <taxon>Metazoa</taxon>
        <taxon>Spiralia</taxon>
        <taxon>Lophotrochozoa</taxon>
        <taxon>Mollusca</taxon>
        <taxon>Gastropoda</taxon>
        <taxon>Heterobranchia</taxon>
        <taxon>Euthyneura</taxon>
        <taxon>Panpulmonata</taxon>
        <taxon>Hygrophila</taxon>
        <taxon>Lymnaeoidea</taxon>
        <taxon>Planorbidae</taxon>
        <taxon>Biomphalaria</taxon>
    </lineage>
</organism>
<dbReference type="AlphaFoldDB" id="A0AAD8FM47"/>
<evidence type="ECO:0000313" key="2">
    <source>
        <dbReference type="Proteomes" id="UP001233172"/>
    </source>
</evidence>
<feature type="non-terminal residue" evidence="1">
    <location>
        <position position="312"/>
    </location>
</feature>
<dbReference type="GO" id="GO:0005739">
    <property type="term" value="C:mitochondrion"/>
    <property type="evidence" value="ECO:0007669"/>
    <property type="project" value="TreeGrafter"/>
</dbReference>
<dbReference type="InterPro" id="IPR019362">
    <property type="entry name" value="MMADHC"/>
</dbReference>
<sequence length="312" mass="35194">KSSLQACCPKICVYIMATKIVKCTRIVTYMQNPRALLIRFRQFSSTSDSIDHSAQNVAEDSSKSQTVWPDSILGPLGPQDRRFLLPGRIGPCLNRKTVNHELIGKEVVPPVPSVDSLLPEGPFQRHCDITEQFLTSIDEIDLDFIDNEISVPASSDRLEYRAHSCPTLLRKEFKELFPQRNIMEGDLTVIIISMKTENDMTKWSSEVEQEREELLEMFVQGAVAICQAFDGSGHWADFIDPSSGKPFKSAHTNFTLFETDERYRKFGFDIRDLGCCKVISHPVWGTHSFIGSLFTTAPLNHPLVVNLNNSLV</sequence>
<accession>A0AAD8FM47</accession>